<evidence type="ECO:0000313" key="6">
    <source>
        <dbReference type="EMBL" id="MFD1563268.1"/>
    </source>
</evidence>
<dbReference type="RefSeq" id="WP_390285672.1">
    <property type="nucleotide sequence ID" value="NZ_JBHUDI010000004.1"/>
</dbReference>
<dbReference type="GO" id="GO:0016020">
    <property type="term" value="C:membrane"/>
    <property type="evidence" value="ECO:0007669"/>
    <property type="project" value="UniProtKB-SubCell"/>
</dbReference>
<gene>
    <name evidence="6" type="ORF">ACFR99_06885</name>
</gene>
<comment type="caution">
    <text evidence="6">The sequence shown here is derived from an EMBL/GenBank/DDBJ whole genome shotgun (WGS) entry which is preliminary data.</text>
</comment>
<evidence type="ECO:0000256" key="3">
    <source>
        <dbReference type="ARBA" id="ARBA00022989"/>
    </source>
</evidence>
<evidence type="ECO:0000256" key="5">
    <source>
        <dbReference type="SAM" id="Phobius"/>
    </source>
</evidence>
<evidence type="ECO:0000256" key="4">
    <source>
        <dbReference type="ARBA" id="ARBA00023136"/>
    </source>
</evidence>
<feature type="transmembrane region" description="Helical" evidence="5">
    <location>
        <begin position="102"/>
        <end position="125"/>
    </location>
</feature>
<dbReference type="Proteomes" id="UP001597076">
    <property type="component" value="Unassembled WGS sequence"/>
</dbReference>
<accession>A0ABD6BDV5</accession>
<evidence type="ECO:0000313" key="7">
    <source>
        <dbReference type="Proteomes" id="UP001597076"/>
    </source>
</evidence>
<keyword evidence="2 5" id="KW-0812">Transmembrane</keyword>
<dbReference type="InterPro" id="IPR001046">
    <property type="entry name" value="NRAMP_fam"/>
</dbReference>
<dbReference type="EMBL" id="JBHUDI010000004">
    <property type="protein sequence ID" value="MFD1563268.1"/>
    <property type="molecule type" value="Genomic_DNA"/>
</dbReference>
<dbReference type="AlphaFoldDB" id="A0ABD6BDV5"/>
<organism evidence="6 7">
    <name type="scientific">Haloarchaeobius amylolyticus</name>
    <dbReference type="NCBI Taxonomy" id="1198296"/>
    <lineage>
        <taxon>Archaea</taxon>
        <taxon>Methanobacteriati</taxon>
        <taxon>Methanobacteriota</taxon>
        <taxon>Stenosarchaea group</taxon>
        <taxon>Halobacteria</taxon>
        <taxon>Halobacteriales</taxon>
        <taxon>Halorubellaceae</taxon>
        <taxon>Haloarchaeobius</taxon>
    </lineage>
</organism>
<keyword evidence="3 5" id="KW-1133">Transmembrane helix</keyword>
<reference evidence="6 7" key="1">
    <citation type="journal article" date="2019" name="Int. J. Syst. Evol. Microbiol.">
        <title>The Global Catalogue of Microorganisms (GCM) 10K type strain sequencing project: providing services to taxonomists for standard genome sequencing and annotation.</title>
        <authorList>
            <consortium name="The Broad Institute Genomics Platform"/>
            <consortium name="The Broad Institute Genome Sequencing Center for Infectious Disease"/>
            <person name="Wu L."/>
            <person name="Ma J."/>
        </authorList>
    </citation>
    <scope>NUCLEOTIDE SEQUENCE [LARGE SCALE GENOMIC DNA]</scope>
    <source>
        <strain evidence="6 7">CGMCC 1.12230</strain>
    </source>
</reference>
<feature type="transmembrane region" description="Helical" evidence="5">
    <location>
        <begin position="146"/>
        <end position="167"/>
    </location>
</feature>
<feature type="transmembrane region" description="Helical" evidence="5">
    <location>
        <begin position="25"/>
        <end position="54"/>
    </location>
</feature>
<proteinExistence type="predicted"/>
<evidence type="ECO:0000256" key="2">
    <source>
        <dbReference type="ARBA" id="ARBA00022692"/>
    </source>
</evidence>
<name>A0ABD6BDV5_9EURY</name>
<sequence>MPAEITELESFMTPGRALTDVLGTWAMLLFLGGTLVAAFNSIIPILWCPAYILHEARSKEIRSSDPRQARRSFKLVFAALCLLSALSPLVHLGLGLSVVDMIVLFPAWNGVFGLPIAAVLLFWAVNDRETMGDRVNGLTQNVANAVLVALSIVLAASSLQDVVGAIVGGGL</sequence>
<comment type="subcellular location">
    <subcellularLocation>
        <location evidence="1">Membrane</location>
        <topology evidence="1">Multi-pass membrane protein</topology>
    </subcellularLocation>
</comment>
<keyword evidence="4 5" id="KW-0472">Membrane</keyword>
<dbReference type="Pfam" id="PF01566">
    <property type="entry name" value="Nramp"/>
    <property type="match status" value="1"/>
</dbReference>
<feature type="transmembrane region" description="Helical" evidence="5">
    <location>
        <begin position="75"/>
        <end position="96"/>
    </location>
</feature>
<evidence type="ECO:0000256" key="1">
    <source>
        <dbReference type="ARBA" id="ARBA00004141"/>
    </source>
</evidence>
<protein>
    <submittedName>
        <fullName evidence="6">Divalent metal cation transporter</fullName>
    </submittedName>
</protein>
<keyword evidence="7" id="KW-1185">Reference proteome</keyword>